<proteinExistence type="predicted"/>
<organism evidence="3">
    <name type="scientific">marine metagenome</name>
    <dbReference type="NCBI Taxonomy" id="408172"/>
    <lineage>
        <taxon>unclassified sequences</taxon>
        <taxon>metagenomes</taxon>
        <taxon>ecological metagenomes</taxon>
    </lineage>
</organism>
<dbReference type="SUPFAM" id="SSF53448">
    <property type="entry name" value="Nucleotide-diphospho-sugar transferases"/>
    <property type="match status" value="1"/>
</dbReference>
<dbReference type="Gene3D" id="3.90.550.10">
    <property type="entry name" value="Spore Coat Polysaccharide Biosynthesis Protein SpsA, Chain A"/>
    <property type="match status" value="1"/>
</dbReference>
<dbReference type="CDD" id="cd02511">
    <property type="entry name" value="Beta4Glucosyltransferase"/>
    <property type="match status" value="1"/>
</dbReference>
<feature type="compositionally biased region" description="Polar residues" evidence="1">
    <location>
        <begin position="29"/>
        <end position="38"/>
    </location>
</feature>
<feature type="domain" description="Glycosyltransferase 2-like" evidence="2">
    <location>
        <begin position="208"/>
        <end position="300"/>
    </location>
</feature>
<evidence type="ECO:0000313" key="3">
    <source>
        <dbReference type="EMBL" id="SVD21962.1"/>
    </source>
</evidence>
<gene>
    <name evidence="3" type="ORF">METZ01_LOCUS374816</name>
</gene>
<evidence type="ECO:0000259" key="2">
    <source>
        <dbReference type="Pfam" id="PF00535"/>
    </source>
</evidence>
<dbReference type="AlphaFoldDB" id="A0A382TJM2"/>
<dbReference type="Pfam" id="PF00535">
    <property type="entry name" value="Glycos_transf_2"/>
    <property type="match status" value="1"/>
</dbReference>
<evidence type="ECO:0000256" key="1">
    <source>
        <dbReference type="SAM" id="MobiDB-lite"/>
    </source>
</evidence>
<dbReference type="EMBL" id="UINC01136916">
    <property type="protein sequence ID" value="SVD21962.1"/>
    <property type="molecule type" value="Genomic_DNA"/>
</dbReference>
<feature type="region of interest" description="Disordered" evidence="1">
    <location>
        <begin position="29"/>
        <end position="68"/>
    </location>
</feature>
<dbReference type="PANTHER" id="PTHR43630:SF2">
    <property type="entry name" value="GLYCOSYLTRANSFERASE"/>
    <property type="match status" value="1"/>
</dbReference>
<accession>A0A382TJM2</accession>
<dbReference type="Gene3D" id="1.25.40.10">
    <property type="entry name" value="Tetratricopeptide repeat domain"/>
    <property type="match status" value="1"/>
</dbReference>
<dbReference type="PANTHER" id="PTHR43630">
    <property type="entry name" value="POLY-BETA-1,6-N-ACETYL-D-GLUCOSAMINE SYNTHASE"/>
    <property type="match status" value="1"/>
</dbReference>
<dbReference type="InterPro" id="IPR029044">
    <property type="entry name" value="Nucleotide-diphossugar_trans"/>
</dbReference>
<dbReference type="InterPro" id="IPR011990">
    <property type="entry name" value="TPR-like_helical_dom_sf"/>
</dbReference>
<sequence>LHHLGEKNEAQAMFTRVLKLEPQNQVANQNLAASQSDGVTKMKARNGKAEREDIVSPTTPQSDKAEDDSVETMTASLEIPFETRTQANIYSDGKMHTLELPAITKLGSLDYAVELAQAGKHREAALTCINAIELRPTHPDAWFYLAQIAIDAGDHRFARQAADRLLAISPNWDRTLALDNFLNEKAELTTSDIEWPGLPTEIGESRLTVCMIAKNEEEFIGQALASVKDVAHQIIVVDTGSTDRTVEIAREHGAEVHEFVWNDHFADARNHALQYARGDWVLILDADEELMAGTLEDLLND</sequence>
<dbReference type="SUPFAM" id="SSF48452">
    <property type="entry name" value="TPR-like"/>
    <property type="match status" value="1"/>
</dbReference>
<protein>
    <recommendedName>
        <fullName evidence="2">Glycosyltransferase 2-like domain-containing protein</fullName>
    </recommendedName>
</protein>
<reference evidence="3" key="1">
    <citation type="submission" date="2018-05" db="EMBL/GenBank/DDBJ databases">
        <authorList>
            <person name="Lanie J.A."/>
            <person name="Ng W.-L."/>
            <person name="Kazmierczak K.M."/>
            <person name="Andrzejewski T.M."/>
            <person name="Davidsen T.M."/>
            <person name="Wayne K.J."/>
            <person name="Tettelin H."/>
            <person name="Glass J.I."/>
            <person name="Rusch D."/>
            <person name="Podicherti R."/>
            <person name="Tsui H.-C.T."/>
            <person name="Winkler M.E."/>
        </authorList>
    </citation>
    <scope>NUCLEOTIDE SEQUENCE</scope>
</reference>
<name>A0A382TJM2_9ZZZZ</name>
<dbReference type="Pfam" id="PF14559">
    <property type="entry name" value="TPR_19"/>
    <property type="match status" value="1"/>
</dbReference>
<feature type="non-terminal residue" evidence="3">
    <location>
        <position position="301"/>
    </location>
</feature>
<dbReference type="InterPro" id="IPR001173">
    <property type="entry name" value="Glyco_trans_2-like"/>
</dbReference>
<feature type="non-terminal residue" evidence="3">
    <location>
        <position position="1"/>
    </location>
</feature>